<feature type="transmembrane region" description="Helical" evidence="5">
    <location>
        <begin position="118"/>
        <end position="136"/>
    </location>
</feature>
<organism evidence="7 8">
    <name type="scientific">Actinomadura vinacea</name>
    <dbReference type="NCBI Taxonomy" id="115336"/>
    <lineage>
        <taxon>Bacteria</taxon>
        <taxon>Bacillati</taxon>
        <taxon>Actinomycetota</taxon>
        <taxon>Actinomycetes</taxon>
        <taxon>Streptosporangiales</taxon>
        <taxon>Thermomonosporaceae</taxon>
        <taxon>Actinomadura</taxon>
    </lineage>
</organism>
<evidence type="ECO:0000256" key="2">
    <source>
        <dbReference type="ARBA" id="ARBA00022692"/>
    </source>
</evidence>
<name>A0ABN3JLB3_9ACTN</name>
<keyword evidence="8" id="KW-1185">Reference proteome</keyword>
<dbReference type="InterPro" id="IPR009908">
    <property type="entry name" value="Methylamine_util_MauE"/>
</dbReference>
<keyword evidence="3 5" id="KW-1133">Transmembrane helix</keyword>
<protein>
    <recommendedName>
        <fullName evidence="6">Methylamine utilisation protein MauE domain-containing protein</fullName>
    </recommendedName>
</protein>
<keyword evidence="2 5" id="KW-0812">Transmembrane</keyword>
<evidence type="ECO:0000256" key="1">
    <source>
        <dbReference type="ARBA" id="ARBA00004141"/>
    </source>
</evidence>
<dbReference type="Pfam" id="PF07291">
    <property type="entry name" value="MauE"/>
    <property type="match status" value="1"/>
</dbReference>
<evidence type="ECO:0000256" key="3">
    <source>
        <dbReference type="ARBA" id="ARBA00022989"/>
    </source>
</evidence>
<feature type="transmembrane region" description="Helical" evidence="5">
    <location>
        <begin position="79"/>
        <end position="98"/>
    </location>
</feature>
<comment type="subcellular location">
    <subcellularLocation>
        <location evidence="1">Membrane</location>
        <topology evidence="1">Multi-pass membrane protein</topology>
    </subcellularLocation>
</comment>
<reference evidence="7 8" key="1">
    <citation type="journal article" date="2019" name="Int. J. Syst. Evol. Microbiol.">
        <title>The Global Catalogue of Microorganisms (GCM) 10K type strain sequencing project: providing services to taxonomists for standard genome sequencing and annotation.</title>
        <authorList>
            <consortium name="The Broad Institute Genomics Platform"/>
            <consortium name="The Broad Institute Genome Sequencing Center for Infectious Disease"/>
            <person name="Wu L."/>
            <person name="Ma J."/>
        </authorList>
    </citation>
    <scope>NUCLEOTIDE SEQUENCE [LARGE SCALE GENOMIC DNA]</scope>
    <source>
        <strain evidence="7 8">JCM 3325</strain>
    </source>
</reference>
<feature type="transmembrane region" description="Helical" evidence="5">
    <location>
        <begin position="47"/>
        <end position="72"/>
    </location>
</feature>
<proteinExistence type="predicted"/>
<feature type="transmembrane region" description="Helical" evidence="5">
    <location>
        <begin position="148"/>
        <end position="165"/>
    </location>
</feature>
<dbReference type="RefSeq" id="WP_344592246.1">
    <property type="nucleotide sequence ID" value="NZ_BAAARW010000020.1"/>
</dbReference>
<keyword evidence="4 5" id="KW-0472">Membrane</keyword>
<sequence length="175" mass="17328">MGVLIGAGLAAVTTLVLLAGAAGHVLRPDALRDALRAHETVPARLVVPVAVAVPVAEGGAALLGAFALFTGWPAGLRTAMAWSAALLACYGAYAFVVARSRSGVPCGCSADGTPMTGWVAARAAVLGLLSAVAAVAADSAADLDGGRLATVLLAGGVFGMLLWELPVTMSRGVPR</sequence>
<accession>A0ABN3JLB3</accession>
<evidence type="ECO:0000313" key="7">
    <source>
        <dbReference type="EMBL" id="GAA2431438.1"/>
    </source>
</evidence>
<evidence type="ECO:0000313" key="8">
    <source>
        <dbReference type="Proteomes" id="UP001501231"/>
    </source>
</evidence>
<comment type="caution">
    <text evidence="7">The sequence shown here is derived from an EMBL/GenBank/DDBJ whole genome shotgun (WGS) entry which is preliminary data.</text>
</comment>
<evidence type="ECO:0000259" key="6">
    <source>
        <dbReference type="Pfam" id="PF07291"/>
    </source>
</evidence>
<evidence type="ECO:0000256" key="4">
    <source>
        <dbReference type="ARBA" id="ARBA00023136"/>
    </source>
</evidence>
<dbReference type="EMBL" id="BAAARW010000020">
    <property type="protein sequence ID" value="GAA2431438.1"/>
    <property type="molecule type" value="Genomic_DNA"/>
</dbReference>
<gene>
    <name evidence="7" type="ORF">GCM10010191_51540</name>
</gene>
<evidence type="ECO:0000256" key="5">
    <source>
        <dbReference type="SAM" id="Phobius"/>
    </source>
</evidence>
<feature type="domain" description="Methylamine utilisation protein MauE" evidence="6">
    <location>
        <begin position="7"/>
        <end position="134"/>
    </location>
</feature>
<dbReference type="Proteomes" id="UP001501231">
    <property type="component" value="Unassembled WGS sequence"/>
</dbReference>